<keyword evidence="5" id="KW-0862">Zinc</keyword>
<evidence type="ECO:0000256" key="2">
    <source>
        <dbReference type="ARBA" id="ARBA00022723"/>
    </source>
</evidence>
<evidence type="ECO:0000256" key="7">
    <source>
        <dbReference type="SAM" id="MobiDB-lite"/>
    </source>
</evidence>
<sequence length="281" mass="31577">MGDNVQGPSSIQKQIKTERVFVKLECAETVPFLDTSRTDLKCDVRDGGLSVLDDVLDKDPLSLKQNDRNEELITGDLNQSDDEDDGGPSPPKLAKRLQNRKVRLADHDERKSTYKCKHCPFSSETSLHLKRHLPLHEKGSKSIICSECGWHVNPSKMVTHQKARHPPNETATANGIRLRELDTSNPNYVLHHGALFRRSIYRCRLCPFEAKDSKPVDTHAKVHVEGSKAVACKLCGIYVFPNKLGYHRGNICKRKLARESRQTETDSSATVPVVVNFSTSR</sequence>
<dbReference type="OrthoDB" id="3561125at2759"/>
<dbReference type="Proteomes" id="UP000094527">
    <property type="component" value="Unassembled WGS sequence"/>
</dbReference>
<evidence type="ECO:0000259" key="8">
    <source>
        <dbReference type="SMART" id="SM00355"/>
    </source>
</evidence>
<feature type="region of interest" description="Disordered" evidence="7">
    <location>
        <begin position="62"/>
        <end position="94"/>
    </location>
</feature>
<dbReference type="AlphaFoldDB" id="A0A1D2MEZ0"/>
<comment type="subcellular location">
    <subcellularLocation>
        <location evidence="1">Nucleus</location>
    </subcellularLocation>
</comment>
<dbReference type="SMART" id="SM00355">
    <property type="entry name" value="ZnF_C2H2"/>
    <property type="match status" value="3"/>
</dbReference>
<gene>
    <name evidence="9" type="ORF">Ocin01_15112</name>
</gene>
<organism evidence="9 10">
    <name type="scientific">Orchesella cincta</name>
    <name type="common">Springtail</name>
    <name type="synonym">Podura cincta</name>
    <dbReference type="NCBI Taxonomy" id="48709"/>
    <lineage>
        <taxon>Eukaryota</taxon>
        <taxon>Metazoa</taxon>
        <taxon>Ecdysozoa</taxon>
        <taxon>Arthropoda</taxon>
        <taxon>Hexapoda</taxon>
        <taxon>Collembola</taxon>
        <taxon>Entomobryomorpha</taxon>
        <taxon>Entomobryoidea</taxon>
        <taxon>Orchesellidae</taxon>
        <taxon>Orchesellinae</taxon>
        <taxon>Orchesella</taxon>
    </lineage>
</organism>
<evidence type="ECO:0000256" key="1">
    <source>
        <dbReference type="ARBA" id="ARBA00004123"/>
    </source>
</evidence>
<proteinExistence type="predicted"/>
<dbReference type="InterPro" id="IPR013087">
    <property type="entry name" value="Znf_C2H2_type"/>
</dbReference>
<dbReference type="EMBL" id="LJIJ01001501">
    <property type="protein sequence ID" value="ODM91567.1"/>
    <property type="molecule type" value="Genomic_DNA"/>
</dbReference>
<dbReference type="InterPro" id="IPR050888">
    <property type="entry name" value="ZnF_C2H2-type_TF"/>
</dbReference>
<accession>A0A1D2MEZ0</accession>
<feature type="domain" description="C2H2-type" evidence="8">
    <location>
        <begin position="143"/>
        <end position="165"/>
    </location>
</feature>
<comment type="caution">
    <text evidence="9">The sequence shown here is derived from an EMBL/GenBank/DDBJ whole genome shotgun (WGS) entry which is preliminary data.</text>
</comment>
<keyword evidence="10" id="KW-1185">Reference proteome</keyword>
<protein>
    <submittedName>
        <fullName evidence="9">Putative zinc finger protein</fullName>
    </submittedName>
</protein>
<dbReference type="PANTHER" id="PTHR24406">
    <property type="entry name" value="TRANSCRIPTIONAL REPRESSOR CTCFL-RELATED"/>
    <property type="match status" value="1"/>
</dbReference>
<name>A0A1D2MEZ0_ORCCI</name>
<keyword evidence="6" id="KW-0539">Nucleus</keyword>
<keyword evidence="4" id="KW-0863">Zinc-finger</keyword>
<feature type="domain" description="C2H2-type" evidence="8">
    <location>
        <begin position="201"/>
        <end position="223"/>
    </location>
</feature>
<feature type="compositionally biased region" description="Basic and acidic residues" evidence="7">
    <location>
        <begin position="62"/>
        <end position="71"/>
    </location>
</feature>
<evidence type="ECO:0000313" key="9">
    <source>
        <dbReference type="EMBL" id="ODM91567.1"/>
    </source>
</evidence>
<evidence type="ECO:0000256" key="3">
    <source>
        <dbReference type="ARBA" id="ARBA00022737"/>
    </source>
</evidence>
<reference evidence="9 10" key="1">
    <citation type="journal article" date="2016" name="Genome Biol. Evol.">
        <title>Gene Family Evolution Reflects Adaptation to Soil Environmental Stressors in the Genome of the Collembolan Orchesella cincta.</title>
        <authorList>
            <person name="Faddeeva-Vakhrusheva A."/>
            <person name="Derks M.F."/>
            <person name="Anvar S.Y."/>
            <person name="Agamennone V."/>
            <person name="Suring W."/>
            <person name="Smit S."/>
            <person name="van Straalen N.M."/>
            <person name="Roelofs D."/>
        </authorList>
    </citation>
    <scope>NUCLEOTIDE SEQUENCE [LARGE SCALE GENOMIC DNA]</scope>
    <source>
        <tissue evidence="9">Mixed pool</tissue>
    </source>
</reference>
<evidence type="ECO:0000256" key="6">
    <source>
        <dbReference type="ARBA" id="ARBA00023242"/>
    </source>
</evidence>
<evidence type="ECO:0000256" key="5">
    <source>
        <dbReference type="ARBA" id="ARBA00022833"/>
    </source>
</evidence>
<evidence type="ECO:0000256" key="4">
    <source>
        <dbReference type="ARBA" id="ARBA00022771"/>
    </source>
</evidence>
<dbReference type="Gene3D" id="3.30.160.60">
    <property type="entry name" value="Classic Zinc Finger"/>
    <property type="match status" value="1"/>
</dbReference>
<keyword evidence="2" id="KW-0479">Metal-binding</keyword>
<dbReference type="GO" id="GO:0005634">
    <property type="term" value="C:nucleus"/>
    <property type="evidence" value="ECO:0007669"/>
    <property type="project" value="UniProtKB-SubCell"/>
</dbReference>
<evidence type="ECO:0000313" key="10">
    <source>
        <dbReference type="Proteomes" id="UP000094527"/>
    </source>
</evidence>
<feature type="domain" description="C2H2-type" evidence="8">
    <location>
        <begin position="114"/>
        <end position="136"/>
    </location>
</feature>
<keyword evidence="3" id="KW-0677">Repeat</keyword>
<dbReference type="GO" id="GO:0008270">
    <property type="term" value="F:zinc ion binding"/>
    <property type="evidence" value="ECO:0007669"/>
    <property type="project" value="UniProtKB-KW"/>
</dbReference>